<feature type="region of interest" description="Disordered" evidence="1">
    <location>
        <begin position="1"/>
        <end position="20"/>
    </location>
</feature>
<reference evidence="2 3" key="1">
    <citation type="submission" date="2024-01" db="EMBL/GenBank/DDBJ databases">
        <title>Comparative genomics of Cryptococcus and Kwoniella reveals pathogenesis evolution and contrasting modes of karyotype evolution via chromosome fusion or intercentromeric recombination.</title>
        <authorList>
            <person name="Coelho M.A."/>
            <person name="David-Palma M."/>
            <person name="Shea T."/>
            <person name="Bowers K."/>
            <person name="McGinley-Smith S."/>
            <person name="Mohammad A.W."/>
            <person name="Gnirke A."/>
            <person name="Yurkov A.M."/>
            <person name="Nowrousian M."/>
            <person name="Sun S."/>
            <person name="Cuomo C.A."/>
            <person name="Heitman J."/>
        </authorList>
    </citation>
    <scope>NUCLEOTIDE SEQUENCE [LARGE SCALE GENOMIC DNA]</scope>
    <source>
        <strain evidence="2 3">CBS 6074</strain>
    </source>
</reference>
<keyword evidence="3" id="KW-1185">Reference proteome</keyword>
<evidence type="ECO:0000313" key="3">
    <source>
        <dbReference type="Proteomes" id="UP001355207"/>
    </source>
</evidence>
<proteinExistence type="predicted"/>
<name>A0AAX4JZU4_9TREE</name>
<dbReference type="RefSeq" id="XP_066077564.1">
    <property type="nucleotide sequence ID" value="XM_066221467.1"/>
</dbReference>
<accession>A0AAX4JZU4</accession>
<evidence type="ECO:0000256" key="1">
    <source>
        <dbReference type="SAM" id="MobiDB-lite"/>
    </source>
</evidence>
<sequence>MPSLLPQYRKDTKGDEESLPLFSADLENDDLDSLPAYPPRVGESSTTSATIHNVTYTFIPRWPLKGSFQDALGVLGGTKEETISIVQRGFPLLAEYPPSRIEFLSPVEMDSEGKVINDRWGKILDEAWPGFKHNPPTRLRVQVADLPGDEERNEGFPIASSSNIDESHLIQREITYIYERRWDTEFEAIGLLGRTKEETIKIVQRGFPKLKEYSSDRIEFYKNVEFSDGVTSLKHCKWVKIFDEIWEKTMYQDENPPTTLRIRIGERVKNSKIRHSDDISEDTAPEPVILAKAYHLYG</sequence>
<dbReference type="Proteomes" id="UP001355207">
    <property type="component" value="Chromosome 7"/>
</dbReference>
<dbReference type="EMBL" id="CP144104">
    <property type="protein sequence ID" value="WWC90801.1"/>
    <property type="molecule type" value="Genomic_DNA"/>
</dbReference>
<dbReference type="GeneID" id="91096408"/>
<organism evidence="2 3">
    <name type="scientific">Kwoniella dendrophila CBS 6074</name>
    <dbReference type="NCBI Taxonomy" id="1295534"/>
    <lineage>
        <taxon>Eukaryota</taxon>
        <taxon>Fungi</taxon>
        <taxon>Dikarya</taxon>
        <taxon>Basidiomycota</taxon>
        <taxon>Agaricomycotina</taxon>
        <taxon>Tremellomycetes</taxon>
        <taxon>Tremellales</taxon>
        <taxon>Cryptococcaceae</taxon>
        <taxon>Kwoniella</taxon>
    </lineage>
</organism>
<evidence type="ECO:0000313" key="2">
    <source>
        <dbReference type="EMBL" id="WWC90801.1"/>
    </source>
</evidence>
<dbReference type="AlphaFoldDB" id="A0AAX4JZU4"/>
<gene>
    <name evidence="2" type="ORF">L201_005738</name>
</gene>
<protein>
    <submittedName>
        <fullName evidence="2">Uncharacterized protein</fullName>
    </submittedName>
</protein>